<dbReference type="OrthoDB" id="510127at2"/>
<reference evidence="1 2" key="1">
    <citation type="submission" date="2017-06" db="EMBL/GenBank/DDBJ databases">
        <title>Genome sequencing of cyanobaciteial culture collection at National Institute for Environmental Studies (NIES).</title>
        <authorList>
            <person name="Hirose Y."/>
            <person name="Shimura Y."/>
            <person name="Fujisawa T."/>
            <person name="Nakamura Y."/>
            <person name="Kawachi M."/>
        </authorList>
    </citation>
    <scope>NUCLEOTIDE SEQUENCE [LARGE SCALE GENOMIC DNA]</scope>
    <source>
        <strain evidence="1 2">NIES-267</strain>
    </source>
</reference>
<proteinExistence type="predicted"/>
<keyword evidence="2" id="KW-1185">Reference proteome</keyword>
<evidence type="ECO:0000313" key="2">
    <source>
        <dbReference type="Proteomes" id="UP000218418"/>
    </source>
</evidence>
<organism evidence="1 2">
    <name type="scientific">Calothrix parasitica NIES-267</name>
    <dbReference type="NCBI Taxonomy" id="1973488"/>
    <lineage>
        <taxon>Bacteria</taxon>
        <taxon>Bacillati</taxon>
        <taxon>Cyanobacteriota</taxon>
        <taxon>Cyanophyceae</taxon>
        <taxon>Nostocales</taxon>
        <taxon>Calotrichaceae</taxon>
        <taxon>Calothrix</taxon>
    </lineage>
</organism>
<name>A0A1Z4LJY4_9CYAN</name>
<gene>
    <name evidence="1" type="ORF">NIES267_10180</name>
</gene>
<accession>A0A1Z4LJY4</accession>
<protein>
    <submittedName>
        <fullName evidence="1">Uncharacterized protein</fullName>
    </submittedName>
</protein>
<evidence type="ECO:0000313" key="1">
    <source>
        <dbReference type="EMBL" id="BAY81541.1"/>
    </source>
</evidence>
<dbReference type="Proteomes" id="UP000218418">
    <property type="component" value="Chromosome"/>
</dbReference>
<sequence>MEISNTKQSVVNALLGKTVVLVSRIAIEENEDCDVLTDTLVFTLADGSKFELLTQQAKTVFKEISSDNNLFVDFELEPNEILKTYPIEPETFNLPFTVDSATDIWASEEDTKFLVAIILWDIDKRTVLPICTETDEIELMTIDKLRQRIDRMVFAYGCVEQKWYKEKILQVS</sequence>
<dbReference type="AlphaFoldDB" id="A0A1Z4LJY4"/>
<dbReference type="EMBL" id="AP018227">
    <property type="protein sequence ID" value="BAY81541.1"/>
    <property type="molecule type" value="Genomic_DNA"/>
</dbReference>